<dbReference type="InterPro" id="IPR018212">
    <property type="entry name" value="Na/solute_symporter_CS"/>
</dbReference>
<feature type="transmembrane region" description="Helical" evidence="7">
    <location>
        <begin position="506"/>
        <end position="524"/>
    </location>
</feature>
<evidence type="ECO:0000256" key="7">
    <source>
        <dbReference type="SAM" id="Phobius"/>
    </source>
</evidence>
<dbReference type="RefSeq" id="WP_296946648.1">
    <property type="nucleotide sequence ID" value="NZ_LT599021.1"/>
</dbReference>
<keyword evidence="5 7" id="KW-0472">Membrane</keyword>
<dbReference type="CDD" id="cd10329">
    <property type="entry name" value="SLC5sbd_SGLT1-like"/>
    <property type="match status" value="1"/>
</dbReference>
<evidence type="ECO:0000256" key="2">
    <source>
        <dbReference type="ARBA" id="ARBA00006434"/>
    </source>
</evidence>
<evidence type="ECO:0000256" key="3">
    <source>
        <dbReference type="ARBA" id="ARBA00022692"/>
    </source>
</evidence>
<evidence type="ECO:0000256" key="6">
    <source>
        <dbReference type="RuleBase" id="RU362091"/>
    </source>
</evidence>
<feature type="transmembrane region" description="Helical" evidence="7">
    <location>
        <begin position="6"/>
        <end position="25"/>
    </location>
</feature>
<feature type="transmembrane region" description="Helical" evidence="7">
    <location>
        <begin position="316"/>
        <end position="341"/>
    </location>
</feature>
<comment type="similarity">
    <text evidence="2 6">Belongs to the sodium:solute symporter (SSF) (TC 2.A.21) family.</text>
</comment>
<dbReference type="GO" id="GO:0005412">
    <property type="term" value="F:D-glucose:sodium symporter activity"/>
    <property type="evidence" value="ECO:0007669"/>
    <property type="project" value="TreeGrafter"/>
</dbReference>
<dbReference type="Pfam" id="PF00474">
    <property type="entry name" value="SSF"/>
    <property type="match status" value="1"/>
</dbReference>
<evidence type="ECO:0000313" key="8">
    <source>
        <dbReference type="EMBL" id="SBV92718.1"/>
    </source>
</evidence>
<keyword evidence="4 7" id="KW-1133">Transmembrane helix</keyword>
<accession>A0A212IZR2</accession>
<organism evidence="8">
    <name type="scientific">uncultured Dysgonomonas sp</name>
    <dbReference type="NCBI Taxonomy" id="206096"/>
    <lineage>
        <taxon>Bacteria</taxon>
        <taxon>Pseudomonadati</taxon>
        <taxon>Bacteroidota</taxon>
        <taxon>Bacteroidia</taxon>
        <taxon>Bacteroidales</taxon>
        <taxon>Dysgonomonadaceae</taxon>
        <taxon>Dysgonomonas</taxon>
        <taxon>environmental samples</taxon>
    </lineage>
</organism>
<dbReference type="InterPro" id="IPR001734">
    <property type="entry name" value="Na/solute_symporter"/>
</dbReference>
<dbReference type="Gene3D" id="1.20.1730.10">
    <property type="entry name" value="Sodium/glucose cotransporter"/>
    <property type="match status" value="1"/>
</dbReference>
<gene>
    <name evidence="8" type="ORF">KL86DYS2_10413</name>
</gene>
<feature type="transmembrane region" description="Helical" evidence="7">
    <location>
        <begin position="450"/>
        <end position="470"/>
    </location>
</feature>
<feature type="transmembrane region" description="Helical" evidence="7">
    <location>
        <begin position="76"/>
        <end position="99"/>
    </location>
</feature>
<proteinExistence type="inferred from homology"/>
<name>A0A212IZR2_9BACT</name>
<dbReference type="PROSITE" id="PS50283">
    <property type="entry name" value="NA_SOLUT_SYMP_3"/>
    <property type="match status" value="1"/>
</dbReference>
<feature type="transmembrane region" description="Helical" evidence="7">
    <location>
        <begin position="422"/>
        <end position="444"/>
    </location>
</feature>
<evidence type="ECO:0000256" key="1">
    <source>
        <dbReference type="ARBA" id="ARBA00004141"/>
    </source>
</evidence>
<evidence type="ECO:0000256" key="5">
    <source>
        <dbReference type="ARBA" id="ARBA00023136"/>
    </source>
</evidence>
<feature type="transmembrane region" description="Helical" evidence="7">
    <location>
        <begin position="397"/>
        <end position="415"/>
    </location>
</feature>
<feature type="transmembrane region" description="Helical" evidence="7">
    <location>
        <begin position="230"/>
        <end position="249"/>
    </location>
</feature>
<sequence>MTATISPIDIAIIVISMAFIIWWALKNGKSSDSKSYFLAGRSMSWIVVGLSLFAASISSTTLIGQTGDAYSTGIAVFNYNLMGVVVMVFFATFLLPVYINSGIFTIPEFLERRFDARSRYYFSAICIIGNVFLDAATALYAAALIIKLLVPSVDIQIIVIVFAILAASYTIPGGLSSAINAEIIQAVILIVGSVLLAVFVTMSGGFEYFRELLASGDYMTKLIRPLDDPSTPWLALFIGMPITGLYFWANNQTLVQRVLSAKNLNEGRKGVMLNGGITLTTLFLFAIPGVMAQKLFPGLASPDMVYPAMILNLMPVGLLGIMIAVLFAALTSALSAIMNSTSTLFTMDFYRKIDKNADDKKLVRIGKIVSVIVVIIAALWAPQIGKFGSILKYYQEMLAYLAPPIVAAFIVGIFSKRVNGQGVFTGLISGLVIAVFLLFFKSAVFGNMHFLFIVPILFTFSIIVMYLVSLRYTRPSEEKLKENIFTLDGFRKETIELKNVKWYSNYRVWGVILLVMSAIILVIFI</sequence>
<feature type="transmembrane region" description="Helical" evidence="7">
    <location>
        <begin position="270"/>
        <end position="296"/>
    </location>
</feature>
<feature type="transmembrane region" description="Helical" evidence="7">
    <location>
        <begin position="45"/>
        <end position="64"/>
    </location>
</feature>
<dbReference type="PANTHER" id="PTHR11819">
    <property type="entry name" value="SOLUTE CARRIER FAMILY 5"/>
    <property type="match status" value="1"/>
</dbReference>
<reference evidence="8" key="1">
    <citation type="submission" date="2016-04" db="EMBL/GenBank/DDBJ databases">
        <authorList>
            <person name="Evans L.H."/>
            <person name="Alamgir A."/>
            <person name="Owens N."/>
            <person name="Weber N.D."/>
            <person name="Virtaneva K."/>
            <person name="Barbian K."/>
            <person name="Babar A."/>
            <person name="Rosenke K."/>
        </authorList>
    </citation>
    <scope>NUCLEOTIDE SEQUENCE</scope>
    <source>
        <strain evidence="8">86-2</strain>
    </source>
</reference>
<feature type="transmembrane region" description="Helical" evidence="7">
    <location>
        <begin position="187"/>
        <end position="210"/>
    </location>
</feature>
<comment type="subcellular location">
    <subcellularLocation>
        <location evidence="1">Membrane</location>
        <topology evidence="1">Multi-pass membrane protein</topology>
    </subcellularLocation>
</comment>
<feature type="transmembrane region" description="Helical" evidence="7">
    <location>
        <begin position="120"/>
        <end position="149"/>
    </location>
</feature>
<dbReference type="NCBIfam" id="TIGR00813">
    <property type="entry name" value="sss"/>
    <property type="match status" value="1"/>
</dbReference>
<dbReference type="InterPro" id="IPR038377">
    <property type="entry name" value="Na/Glc_symporter_sf"/>
</dbReference>
<dbReference type="PANTHER" id="PTHR11819:SF195">
    <property type="entry name" value="SODIUM_GLUCOSE COTRANSPORTER 4"/>
    <property type="match status" value="1"/>
</dbReference>
<dbReference type="GO" id="GO:0005886">
    <property type="term" value="C:plasma membrane"/>
    <property type="evidence" value="ECO:0007669"/>
    <property type="project" value="TreeGrafter"/>
</dbReference>
<evidence type="ECO:0000256" key="4">
    <source>
        <dbReference type="ARBA" id="ARBA00022989"/>
    </source>
</evidence>
<feature type="transmembrane region" description="Helical" evidence="7">
    <location>
        <begin position="155"/>
        <end position="175"/>
    </location>
</feature>
<dbReference type="AlphaFoldDB" id="A0A212IZR2"/>
<dbReference type="EMBL" id="FLUL01000001">
    <property type="protein sequence ID" value="SBV92718.1"/>
    <property type="molecule type" value="Genomic_DNA"/>
</dbReference>
<feature type="transmembrane region" description="Helical" evidence="7">
    <location>
        <begin position="362"/>
        <end position="385"/>
    </location>
</feature>
<keyword evidence="3 7" id="KW-0812">Transmembrane</keyword>
<dbReference type="PROSITE" id="PS00456">
    <property type="entry name" value="NA_SOLUT_SYMP_1"/>
    <property type="match status" value="1"/>
</dbReference>
<protein>
    <submittedName>
        <fullName evidence="8">Transporter SSS family</fullName>
    </submittedName>
</protein>